<feature type="coiled-coil region" evidence="1">
    <location>
        <begin position="93"/>
        <end position="123"/>
    </location>
</feature>
<reference evidence="2 3" key="1">
    <citation type="submission" date="2018-10" db="EMBL/GenBank/DDBJ databases">
        <authorList>
            <person name="Zhang X."/>
        </authorList>
    </citation>
    <scope>NUCLEOTIDE SEQUENCE [LARGE SCALE GENOMIC DNA]</scope>
    <source>
        <strain evidence="2 3">SK-G1</strain>
    </source>
</reference>
<proteinExistence type="predicted"/>
<dbReference type="InterPro" id="IPR035205">
    <property type="entry name" value="DUF5320"/>
</dbReference>
<evidence type="ECO:0000256" key="1">
    <source>
        <dbReference type="SAM" id="Coils"/>
    </source>
</evidence>
<protein>
    <recommendedName>
        <fullName evidence="4">DUF5320 domain-containing protein</fullName>
    </recommendedName>
</protein>
<evidence type="ECO:0008006" key="4">
    <source>
        <dbReference type="Google" id="ProtNLM"/>
    </source>
</evidence>
<dbReference type="Proteomes" id="UP000280960">
    <property type="component" value="Chromosome"/>
</dbReference>
<keyword evidence="3" id="KW-1185">Reference proteome</keyword>
<keyword evidence="1" id="KW-0175">Coiled coil</keyword>
<dbReference type="RefSeq" id="WP_122015080.1">
    <property type="nucleotide sequence ID" value="NZ_CP033169.1"/>
</dbReference>
<gene>
    <name evidence="2" type="ORF">D2962_11835</name>
</gene>
<evidence type="ECO:0000313" key="3">
    <source>
        <dbReference type="Proteomes" id="UP000280960"/>
    </source>
</evidence>
<dbReference type="Pfam" id="PF17253">
    <property type="entry name" value="DUF5320"/>
    <property type="match status" value="1"/>
</dbReference>
<accession>A0A3G2R808</accession>
<evidence type="ECO:0000313" key="2">
    <source>
        <dbReference type="EMBL" id="AYO31198.1"/>
    </source>
</evidence>
<dbReference type="EMBL" id="CP033169">
    <property type="protein sequence ID" value="AYO31198.1"/>
    <property type="molecule type" value="Genomic_DNA"/>
</dbReference>
<dbReference type="KEGG" id="bacg:D2962_11835"/>
<dbReference type="AlphaFoldDB" id="A0A3G2R808"/>
<organism evidence="2 3">
    <name type="scientific">Biomaibacter acetigenes</name>
    <dbReference type="NCBI Taxonomy" id="2316383"/>
    <lineage>
        <taxon>Bacteria</taxon>
        <taxon>Bacillati</taxon>
        <taxon>Bacillota</taxon>
        <taxon>Clostridia</taxon>
        <taxon>Thermosediminibacterales</taxon>
        <taxon>Tepidanaerobacteraceae</taxon>
        <taxon>Biomaibacter</taxon>
    </lineage>
</organism>
<name>A0A3G2R808_9FIRM</name>
<sequence>MPRGDGTGPLGFGPMTGRAAGFCAGFPVPGYMNPVGRFWRRAAGYGRGLGLGAGRGWRWRYYATGLPFWARGYYPFDPAAVYPAAEDEQKYEAEALSQEAKYLKEQLKEIEARLEELKRAKKEGPDAEKSQG</sequence>